<reference evidence="1" key="1">
    <citation type="journal article" date="2022" name="Int. J. Mol. Sci.">
        <title>Draft Genome of Tanacetum Coccineum: Genomic Comparison of Closely Related Tanacetum-Family Plants.</title>
        <authorList>
            <person name="Yamashiro T."/>
            <person name="Shiraishi A."/>
            <person name="Nakayama K."/>
            <person name="Satake H."/>
        </authorList>
    </citation>
    <scope>NUCLEOTIDE SEQUENCE</scope>
</reference>
<organism evidence="1 2">
    <name type="scientific">Tanacetum coccineum</name>
    <dbReference type="NCBI Taxonomy" id="301880"/>
    <lineage>
        <taxon>Eukaryota</taxon>
        <taxon>Viridiplantae</taxon>
        <taxon>Streptophyta</taxon>
        <taxon>Embryophyta</taxon>
        <taxon>Tracheophyta</taxon>
        <taxon>Spermatophyta</taxon>
        <taxon>Magnoliopsida</taxon>
        <taxon>eudicotyledons</taxon>
        <taxon>Gunneridae</taxon>
        <taxon>Pentapetalae</taxon>
        <taxon>asterids</taxon>
        <taxon>campanulids</taxon>
        <taxon>Asterales</taxon>
        <taxon>Asteraceae</taxon>
        <taxon>Asteroideae</taxon>
        <taxon>Anthemideae</taxon>
        <taxon>Anthemidinae</taxon>
        <taxon>Tanacetum</taxon>
    </lineage>
</organism>
<sequence>MSLSKIVDTSYTQDVKKSTRPTESISVVKYARGMIIILSDMTYPFSGYTANRFGFMKPSELDIDLESSIVVVAEVVDATAIVVDGRGWL</sequence>
<comment type="caution">
    <text evidence="1">The sequence shown here is derived from an EMBL/GenBank/DDBJ whole genome shotgun (WGS) entry which is preliminary data.</text>
</comment>
<proteinExistence type="predicted"/>
<evidence type="ECO:0000313" key="2">
    <source>
        <dbReference type="Proteomes" id="UP001151760"/>
    </source>
</evidence>
<gene>
    <name evidence="1" type="ORF">Tco_1069279</name>
</gene>
<dbReference type="EMBL" id="BQNB010019649">
    <property type="protein sequence ID" value="GJT87562.1"/>
    <property type="molecule type" value="Genomic_DNA"/>
</dbReference>
<dbReference type="Proteomes" id="UP001151760">
    <property type="component" value="Unassembled WGS sequence"/>
</dbReference>
<protein>
    <submittedName>
        <fullName evidence="1">Uncharacterized protein</fullName>
    </submittedName>
</protein>
<accession>A0ABQ5HK01</accession>
<evidence type="ECO:0000313" key="1">
    <source>
        <dbReference type="EMBL" id="GJT87562.1"/>
    </source>
</evidence>
<reference evidence="1" key="2">
    <citation type="submission" date="2022-01" db="EMBL/GenBank/DDBJ databases">
        <authorList>
            <person name="Yamashiro T."/>
            <person name="Shiraishi A."/>
            <person name="Satake H."/>
            <person name="Nakayama K."/>
        </authorList>
    </citation>
    <scope>NUCLEOTIDE SEQUENCE</scope>
</reference>
<keyword evidence="2" id="KW-1185">Reference proteome</keyword>
<name>A0ABQ5HK01_9ASTR</name>